<proteinExistence type="predicted"/>
<gene>
    <name evidence="1" type="ORF">R1flu_003155</name>
</gene>
<dbReference type="EMBL" id="JBHFFA010000006">
    <property type="protein sequence ID" value="KAL2622950.1"/>
    <property type="molecule type" value="Genomic_DNA"/>
</dbReference>
<evidence type="ECO:0000313" key="2">
    <source>
        <dbReference type="Proteomes" id="UP001605036"/>
    </source>
</evidence>
<keyword evidence="2" id="KW-1185">Reference proteome</keyword>
<evidence type="ECO:0000313" key="1">
    <source>
        <dbReference type="EMBL" id="KAL2622950.1"/>
    </source>
</evidence>
<organism evidence="1 2">
    <name type="scientific">Riccia fluitans</name>
    <dbReference type="NCBI Taxonomy" id="41844"/>
    <lineage>
        <taxon>Eukaryota</taxon>
        <taxon>Viridiplantae</taxon>
        <taxon>Streptophyta</taxon>
        <taxon>Embryophyta</taxon>
        <taxon>Marchantiophyta</taxon>
        <taxon>Marchantiopsida</taxon>
        <taxon>Marchantiidae</taxon>
        <taxon>Marchantiales</taxon>
        <taxon>Ricciaceae</taxon>
        <taxon>Riccia</taxon>
    </lineage>
</organism>
<accession>A0ABD1Y877</accession>
<dbReference type="AlphaFoldDB" id="A0ABD1Y877"/>
<dbReference type="Proteomes" id="UP001605036">
    <property type="component" value="Unassembled WGS sequence"/>
</dbReference>
<reference evidence="1 2" key="1">
    <citation type="submission" date="2024-09" db="EMBL/GenBank/DDBJ databases">
        <title>Chromosome-scale assembly of Riccia fluitans.</title>
        <authorList>
            <person name="Paukszto L."/>
            <person name="Sawicki J."/>
            <person name="Karawczyk K."/>
            <person name="Piernik-Szablinska J."/>
            <person name="Szczecinska M."/>
            <person name="Mazdziarz M."/>
        </authorList>
    </citation>
    <scope>NUCLEOTIDE SEQUENCE [LARGE SCALE GENOMIC DNA]</scope>
    <source>
        <strain evidence="1">Rf_01</strain>
        <tissue evidence="1">Aerial parts of the thallus</tissue>
    </source>
</reference>
<comment type="caution">
    <text evidence="1">The sequence shown here is derived from an EMBL/GenBank/DDBJ whole genome shotgun (WGS) entry which is preliminary data.</text>
</comment>
<sequence>MSVSGSRVFPGGPNTRFRTFVGSGVGMLRLSRESGVESRVHQLSNEGTTAVVESRDNLYNGRNSEGEGFQLSGGSLLSPSLPRDLNEFDQVRFALGQSTTESRQLPRLSGYACAFLIGPSVTSLASLLVSSSPTTRRSFGVLTLDRESRHHREFCKRGGRPSSIGGSAEAQRDRIRTRNCRDVLPPRLGIQGRF</sequence>
<protein>
    <submittedName>
        <fullName evidence="1">Uncharacterized protein</fullName>
    </submittedName>
</protein>
<name>A0ABD1Y877_9MARC</name>